<dbReference type="EMBL" id="LT985188">
    <property type="protein sequence ID" value="SPD86872.1"/>
    <property type="molecule type" value="Genomic_DNA"/>
</dbReference>
<dbReference type="Pfam" id="PF07883">
    <property type="entry name" value="Cupin_2"/>
    <property type="match status" value="1"/>
</dbReference>
<dbReference type="InterPro" id="IPR013096">
    <property type="entry name" value="Cupin_2"/>
</dbReference>
<feature type="region of interest" description="Disordered" evidence="1">
    <location>
        <begin position="110"/>
        <end position="142"/>
    </location>
</feature>
<dbReference type="CDD" id="cd02233">
    <property type="entry name" value="cupin_HNL-like"/>
    <property type="match status" value="1"/>
</dbReference>
<accession>A0A2N9JH53</accession>
<gene>
    <name evidence="3" type="ORF">MPLG2_1842</name>
</gene>
<dbReference type="PANTHER" id="PTHR43698:SF1">
    <property type="entry name" value="BLL4564 PROTEIN"/>
    <property type="match status" value="1"/>
</dbReference>
<dbReference type="Gene3D" id="2.60.120.10">
    <property type="entry name" value="Jelly Rolls"/>
    <property type="match status" value="1"/>
</dbReference>
<dbReference type="Proteomes" id="UP000238164">
    <property type="component" value="Chromosome 1"/>
</dbReference>
<dbReference type="AlphaFoldDB" id="A0A2N9JH53"/>
<protein>
    <recommendedName>
        <fullName evidence="2">Cupin type-2 domain-containing protein</fullName>
    </recommendedName>
</protein>
<dbReference type="PANTHER" id="PTHR43698">
    <property type="entry name" value="RIBD C-TERMINAL DOMAIN CONTAINING PROTEIN"/>
    <property type="match status" value="1"/>
</dbReference>
<feature type="compositionally biased region" description="Basic residues" evidence="1">
    <location>
        <begin position="115"/>
        <end position="135"/>
    </location>
</feature>
<evidence type="ECO:0000313" key="4">
    <source>
        <dbReference type="Proteomes" id="UP000238164"/>
    </source>
</evidence>
<dbReference type="InterPro" id="IPR047263">
    <property type="entry name" value="HNL-like_cupin"/>
</dbReference>
<dbReference type="InterPro" id="IPR011051">
    <property type="entry name" value="RmlC_Cupin_sf"/>
</dbReference>
<evidence type="ECO:0000313" key="3">
    <source>
        <dbReference type="EMBL" id="SPD86872.1"/>
    </source>
</evidence>
<name>A0A2N9JH53_9ACTN</name>
<sequence length="177" mass="19429">MQQQPPPATGKGKADWFIGDVHVDMIVDHPDARFSVGSVHFAPGSRNAWHSHAAGQMLHCTDGVGLVVTDDDVIVLRPGVTVWTPPNQRHWHGAAPDRQMTHLAMSGVGGAGRGRTGRHLGRTHQRGRLPRGRTRDHREQGLSRCRSVRRPGTTTINCSSTRRSPGRCVPRPMTCHL</sequence>
<dbReference type="InterPro" id="IPR014710">
    <property type="entry name" value="RmlC-like_jellyroll"/>
</dbReference>
<dbReference type="SUPFAM" id="SSF51182">
    <property type="entry name" value="RmlC-like cupins"/>
    <property type="match status" value="1"/>
</dbReference>
<proteinExistence type="predicted"/>
<reference evidence="3 4" key="1">
    <citation type="submission" date="2018-02" db="EMBL/GenBank/DDBJ databases">
        <authorList>
            <person name="Cohen D.B."/>
            <person name="Kent A.D."/>
        </authorList>
    </citation>
    <scope>NUCLEOTIDE SEQUENCE [LARGE SCALE GENOMIC DNA]</scope>
    <source>
        <strain evidence="3">1</strain>
    </source>
</reference>
<evidence type="ECO:0000256" key="1">
    <source>
        <dbReference type="SAM" id="MobiDB-lite"/>
    </source>
</evidence>
<feature type="domain" description="Cupin type-2" evidence="2">
    <location>
        <begin position="39"/>
        <end position="100"/>
    </location>
</feature>
<evidence type="ECO:0000259" key="2">
    <source>
        <dbReference type="Pfam" id="PF07883"/>
    </source>
</evidence>
<keyword evidence="4" id="KW-1185">Reference proteome</keyword>
<dbReference type="KEGG" id="mgg:MPLG2_1842"/>
<organism evidence="3 4">
    <name type="scientific">Micropruina glycogenica</name>
    <dbReference type="NCBI Taxonomy" id="75385"/>
    <lineage>
        <taxon>Bacteria</taxon>
        <taxon>Bacillati</taxon>
        <taxon>Actinomycetota</taxon>
        <taxon>Actinomycetes</taxon>
        <taxon>Propionibacteriales</taxon>
        <taxon>Nocardioidaceae</taxon>
        <taxon>Micropruina</taxon>
    </lineage>
</organism>